<accession>A0ABV6YX49</accession>
<dbReference type="Gene3D" id="1.25.40.10">
    <property type="entry name" value="Tetratricopeptide repeat domain"/>
    <property type="match status" value="2"/>
</dbReference>
<comment type="caution">
    <text evidence="1">The sequence shown here is derived from an EMBL/GenBank/DDBJ whole genome shotgun (WGS) entry which is preliminary data.</text>
</comment>
<keyword evidence="2" id="KW-1185">Reference proteome</keyword>
<dbReference type="Proteomes" id="UP001594351">
    <property type="component" value="Unassembled WGS sequence"/>
</dbReference>
<proteinExistence type="predicted"/>
<sequence>MPSFEDKTNSVFQLLKEKKYHQAEQLLLESLSLIPENTFLKSLLANVLLKQHRIAESLALADDVLARENNPEALATKGLALIESKQLDAGIECLESSLTQRENFFYRSRLVQTLLNRKRIEEAEINLKVLLEAEPNKGFHRKLQAKLLALKGKEKEALDTLHPAGESPPDDPFEYSQFLRLKIKTKPVPKALSELQTLASLPQHRENPHLITLIGECQTKSRFYVEAEKSFQQAAQLLPQNDYIKQKLGFLYSKMKQYHRVIDIFKPLFLKQPGDLYVRKTLELAFNKSNRNQELEKILEQAIIEHPEIKQLHGILKRTQRKLQAPNIKKEDY</sequence>
<evidence type="ECO:0008006" key="3">
    <source>
        <dbReference type="Google" id="ProtNLM"/>
    </source>
</evidence>
<gene>
    <name evidence="1" type="ORF">ACFL27_11245</name>
</gene>
<evidence type="ECO:0000313" key="1">
    <source>
        <dbReference type="EMBL" id="MFC1850758.1"/>
    </source>
</evidence>
<reference evidence="1 2" key="1">
    <citation type="submission" date="2024-09" db="EMBL/GenBank/DDBJ databases">
        <title>Laminarin stimulates single cell rates of sulfate reduction while oxygen inhibits transcriptomic activity in coastal marine sediment.</title>
        <authorList>
            <person name="Lindsay M."/>
            <person name="Orcutt B."/>
            <person name="Emerson D."/>
            <person name="Stepanauskas R."/>
            <person name="D'Angelo T."/>
        </authorList>
    </citation>
    <scope>NUCLEOTIDE SEQUENCE [LARGE SCALE GENOMIC DNA]</scope>
    <source>
        <strain evidence="1">SAG AM-311-K15</strain>
    </source>
</reference>
<dbReference type="SMART" id="SM00028">
    <property type="entry name" value="TPR"/>
    <property type="match status" value="3"/>
</dbReference>
<name>A0ABV6YX49_UNCC1</name>
<dbReference type="InterPro" id="IPR019734">
    <property type="entry name" value="TPR_rpt"/>
</dbReference>
<organism evidence="1 2">
    <name type="scientific">candidate division CSSED10-310 bacterium</name>
    <dbReference type="NCBI Taxonomy" id="2855610"/>
    <lineage>
        <taxon>Bacteria</taxon>
        <taxon>Bacteria division CSSED10-310</taxon>
    </lineage>
</organism>
<dbReference type="SUPFAM" id="SSF48452">
    <property type="entry name" value="TPR-like"/>
    <property type="match status" value="1"/>
</dbReference>
<evidence type="ECO:0000313" key="2">
    <source>
        <dbReference type="Proteomes" id="UP001594351"/>
    </source>
</evidence>
<protein>
    <recommendedName>
        <fullName evidence="3">Tetratricopeptide repeat protein</fullName>
    </recommendedName>
</protein>
<dbReference type="InterPro" id="IPR011990">
    <property type="entry name" value="TPR-like_helical_dom_sf"/>
</dbReference>
<dbReference type="EMBL" id="JBHPBY010000122">
    <property type="protein sequence ID" value="MFC1850758.1"/>
    <property type="molecule type" value="Genomic_DNA"/>
</dbReference>